<organism evidence="3 4">
    <name type="scientific">Synchytrium endobioticum</name>
    <dbReference type="NCBI Taxonomy" id="286115"/>
    <lineage>
        <taxon>Eukaryota</taxon>
        <taxon>Fungi</taxon>
        <taxon>Fungi incertae sedis</taxon>
        <taxon>Chytridiomycota</taxon>
        <taxon>Chytridiomycota incertae sedis</taxon>
        <taxon>Chytridiomycetes</taxon>
        <taxon>Synchytriales</taxon>
        <taxon>Synchytriaceae</taxon>
        <taxon>Synchytrium</taxon>
    </lineage>
</organism>
<accession>A0A507CPY0</accession>
<evidence type="ECO:0000313" key="4">
    <source>
        <dbReference type="Proteomes" id="UP000317494"/>
    </source>
</evidence>
<comment type="caution">
    <text evidence="3">The sequence shown here is derived from an EMBL/GenBank/DDBJ whole genome shotgun (WGS) entry which is preliminary data.</text>
</comment>
<feature type="region of interest" description="Disordered" evidence="2">
    <location>
        <begin position="36"/>
        <end position="61"/>
    </location>
</feature>
<evidence type="ECO:0000313" key="3">
    <source>
        <dbReference type="EMBL" id="TPX41191.1"/>
    </source>
</evidence>
<dbReference type="Proteomes" id="UP000317494">
    <property type="component" value="Unassembled WGS sequence"/>
</dbReference>
<dbReference type="SUPFAM" id="SSF46774">
    <property type="entry name" value="ARID-like"/>
    <property type="match status" value="1"/>
</dbReference>
<dbReference type="STRING" id="286115.A0A507CPY0"/>
<keyword evidence="4" id="KW-1185">Reference proteome</keyword>
<evidence type="ECO:0000256" key="2">
    <source>
        <dbReference type="SAM" id="MobiDB-lite"/>
    </source>
</evidence>
<evidence type="ECO:0000256" key="1">
    <source>
        <dbReference type="ARBA" id="ARBA00022853"/>
    </source>
</evidence>
<dbReference type="SUPFAM" id="SSF48371">
    <property type="entry name" value="ARM repeat"/>
    <property type="match status" value="1"/>
</dbReference>
<feature type="region of interest" description="Disordered" evidence="2">
    <location>
        <begin position="450"/>
        <end position="473"/>
    </location>
</feature>
<sequence length="1037" mass="113031">MDSGSSFFYVPAPTKHGDRANQQQLLPSISPMNATGTVLPSINPQHIRPTSHNSAHTNPLYMPAASPSLSSPQSLPSLMPGLPYGSVPVTHMRQHATPVSTQNIPPNFPITIQASYTPVPRQHQFVHPSVSAGGPPLKRQRVDEPTIPQQQIPTPASQNMPMGLSPFALPPPPSSDGAFSAIPNSTAFPPPSAQNPYYIGSPNMNVHSSSNNIQRLPISSGTVAGVAKPTPRQQLLWSQLSRIASSLNMTPQELLYASQLGKLSPQIMQVLQALFGMTTQPAGNGPSSKFVFHASEWSHFSRNSSNQSPILPPGVPNQQTPQSKSVKHTPLPKPDWERQWQVVLQTKGIGMPNLNIDCYSVFWNVVNEGGFDECCRRQLWTVPNRFLPGRPSVDLRQLYALYLLPLEEVLFPGMSPRKYGTLQANASNSYPAAHFAPSIAIPSSMGEQSKQRAADSLLPRRQESSVSTASPLSMTSSVQLPPIAAIRIEDANTTVPSLPSGSSNAVNVEPDDTDIKLYTPIARSIDSHGGLDIKALMREWKPIKSKTRESLGLVNINTIILQLRSQLRVEVTSAINTLTVLTSDPNFTLDLRVCGDLLTVLIETFIWASEASGLGPQNGDSGLPDQDSTRILGYDKLYDYETHVNAAFAQCAQSHSAQQAEADEVAVACGIVLRNASFGEGNRILMANTPQLWDIIDTMLRIGHGSNSHSYSRGRALEHRKNALVLISNITIIEQHGSRHITLAPSKPSTQRIMDSLADAMSISYSFYRFAAVHAVSHIVLSPTSHVVVSALEPGTVSRIIRGTISILPASQFRWDEVEDQTDWRAWAAATVILSELAALGGHVVEEMVQVPNIIPNLMNLVVSNVWNQQFFWEYKVRILSALSSMVGGSEVGKSKMAKYESSLMKLTSAGGRQTSIEDQQIAALAIDIILALKGGGSRKIQYFGANKRDVYRLGQVDEVLTDCCSRVDVDDPRARIRRKVQPARNLWNVQSAVIISIGTSSIARIETITATFGTRRTSGPRKREAAVRAPQPLVRN</sequence>
<dbReference type="AlphaFoldDB" id="A0A507CPY0"/>
<dbReference type="InterPro" id="IPR036431">
    <property type="entry name" value="ARID_dom_sf"/>
</dbReference>
<proteinExistence type="predicted"/>
<reference evidence="3 4" key="1">
    <citation type="journal article" date="2019" name="Sci. Rep.">
        <title>Comparative genomics of chytrid fungi reveal insights into the obligate biotrophic and pathogenic lifestyle of Synchytrium endobioticum.</title>
        <authorList>
            <person name="van de Vossenberg B.T.L.H."/>
            <person name="Warris S."/>
            <person name="Nguyen H.D.T."/>
            <person name="van Gent-Pelzer M.P.E."/>
            <person name="Joly D.L."/>
            <person name="van de Geest H.C."/>
            <person name="Bonants P.J.M."/>
            <person name="Smith D.S."/>
            <person name="Levesque C.A."/>
            <person name="van der Lee T.A.J."/>
        </authorList>
    </citation>
    <scope>NUCLEOTIDE SEQUENCE [LARGE SCALE GENOMIC DNA]</scope>
    <source>
        <strain evidence="3 4">MB42</strain>
    </source>
</reference>
<evidence type="ECO:0008006" key="5">
    <source>
        <dbReference type="Google" id="ProtNLM"/>
    </source>
</evidence>
<dbReference type="InterPro" id="IPR016024">
    <property type="entry name" value="ARM-type_fold"/>
</dbReference>
<feature type="compositionally biased region" description="Polar residues" evidence="2">
    <location>
        <begin position="464"/>
        <end position="473"/>
    </location>
</feature>
<name>A0A507CPY0_9FUNG</name>
<feature type="region of interest" description="Disordered" evidence="2">
    <location>
        <begin position="1016"/>
        <end position="1037"/>
    </location>
</feature>
<dbReference type="GO" id="GO:0003677">
    <property type="term" value="F:DNA binding"/>
    <property type="evidence" value="ECO:0007669"/>
    <property type="project" value="InterPro"/>
</dbReference>
<keyword evidence="1" id="KW-0156">Chromatin regulator</keyword>
<feature type="compositionally biased region" description="Basic and acidic residues" evidence="2">
    <location>
        <begin position="450"/>
        <end position="463"/>
    </location>
</feature>
<dbReference type="Gene3D" id="1.10.150.60">
    <property type="entry name" value="ARID DNA-binding domain"/>
    <property type="match status" value="1"/>
</dbReference>
<dbReference type="VEuPathDB" id="FungiDB:SeMB42_g05680"/>
<protein>
    <recommendedName>
        <fullName evidence="5">ARID domain-containing protein</fullName>
    </recommendedName>
</protein>
<dbReference type="EMBL" id="QEAN01000281">
    <property type="protein sequence ID" value="TPX41191.1"/>
    <property type="molecule type" value="Genomic_DNA"/>
</dbReference>
<dbReference type="GO" id="GO:0006325">
    <property type="term" value="P:chromatin organization"/>
    <property type="evidence" value="ECO:0007669"/>
    <property type="project" value="UniProtKB-KW"/>
</dbReference>
<gene>
    <name evidence="3" type="ORF">SeMB42_g05680</name>
</gene>
<feature type="region of interest" description="Disordered" evidence="2">
    <location>
        <begin position="302"/>
        <end position="333"/>
    </location>
</feature>
<feature type="compositionally biased region" description="Polar residues" evidence="2">
    <location>
        <begin position="36"/>
        <end position="57"/>
    </location>
</feature>